<name>A0AAN6EK27_EXODE</name>
<keyword evidence="10" id="KW-0540">Nuclease</keyword>
<dbReference type="CDD" id="cd22363">
    <property type="entry name" value="tRNA-intron_lyase_C"/>
    <property type="match status" value="1"/>
</dbReference>
<evidence type="ECO:0000256" key="4">
    <source>
        <dbReference type="ARBA" id="ARBA00059865"/>
    </source>
</evidence>
<comment type="similarity">
    <text evidence="1 5">Belongs to the tRNA-intron endonuclease family.</text>
</comment>
<gene>
    <name evidence="10" type="primary">SEN34</name>
    <name evidence="10" type="ORF">HRR80_009320</name>
</gene>
<dbReference type="Pfam" id="PF01974">
    <property type="entry name" value="tRNA_int_endo"/>
    <property type="match status" value="1"/>
</dbReference>
<keyword evidence="2 5" id="KW-0819">tRNA processing</keyword>
<keyword evidence="10" id="KW-0255">Endonuclease</keyword>
<dbReference type="Gene3D" id="3.40.1350.10">
    <property type="match status" value="1"/>
</dbReference>
<dbReference type="InterPro" id="IPR006676">
    <property type="entry name" value="tRNA_splic"/>
</dbReference>
<dbReference type="GO" id="GO:0000213">
    <property type="term" value="F:tRNA-intron lyase activity"/>
    <property type="evidence" value="ECO:0007669"/>
    <property type="project" value="UniProtKB-UniRule"/>
</dbReference>
<dbReference type="Proteomes" id="UP001161757">
    <property type="component" value="Unassembled WGS sequence"/>
</dbReference>
<evidence type="ECO:0000256" key="5">
    <source>
        <dbReference type="PIRNR" id="PIRNR017250"/>
    </source>
</evidence>
<organism evidence="10 11">
    <name type="scientific">Exophiala dermatitidis</name>
    <name type="common">Black yeast-like fungus</name>
    <name type="synonym">Wangiella dermatitidis</name>
    <dbReference type="NCBI Taxonomy" id="5970"/>
    <lineage>
        <taxon>Eukaryota</taxon>
        <taxon>Fungi</taxon>
        <taxon>Dikarya</taxon>
        <taxon>Ascomycota</taxon>
        <taxon>Pezizomycotina</taxon>
        <taxon>Eurotiomycetes</taxon>
        <taxon>Chaetothyriomycetidae</taxon>
        <taxon>Chaetothyriales</taxon>
        <taxon>Herpotrichiellaceae</taxon>
        <taxon>Exophiala</taxon>
    </lineage>
</organism>
<feature type="compositionally biased region" description="Basic and acidic residues" evidence="7">
    <location>
        <begin position="122"/>
        <end position="137"/>
    </location>
</feature>
<feature type="active site" evidence="6">
    <location>
        <position position="301"/>
    </location>
</feature>
<feature type="domain" description="TSEN34 N-terminal" evidence="9">
    <location>
        <begin position="17"/>
        <end position="86"/>
    </location>
</feature>
<sequence length="324" mass="35541">MDASGDLGFDYDPDLPVPISLVGGRYLLFDVKIATFLRRQHRVCGTTIGTLPLSPSQNLFLGVPVEVMPEEAQLLVEKGVAFIVDDPRAHDEALRSNDRARRAADYLARLQKQSKQFEQIRAEEREASRKRALEKRPPPKKIPVQASATETDQVADEGSSSLFDSDERREAVTSTRVEGGDSALETTQSASDVRAKVTPESAVAGIYHVTPATSRLLLPTPPSTSKLGVQDLPSSYPLYRHLHERGYFMTPGLRFGCQYTVYPGDPLRFHSHFLAVGTEWDEEIDLMDIVGGGRLGTGVKKGFLLGGADPNGGVRTFSVEWAAM</sequence>
<dbReference type="EMBL" id="JAJGCB010000034">
    <property type="protein sequence ID" value="KAJ8986600.1"/>
    <property type="molecule type" value="Genomic_DNA"/>
</dbReference>
<dbReference type="AlphaFoldDB" id="A0AAN6EK27"/>
<dbReference type="InterPro" id="IPR006677">
    <property type="entry name" value="tRNA_intron_Endonuc_cat-like"/>
</dbReference>
<evidence type="ECO:0000256" key="2">
    <source>
        <dbReference type="ARBA" id="ARBA00022694"/>
    </source>
</evidence>
<evidence type="ECO:0000313" key="11">
    <source>
        <dbReference type="Proteomes" id="UP001161757"/>
    </source>
</evidence>
<dbReference type="InterPro" id="IPR036167">
    <property type="entry name" value="tRNA_intron_Endo_cat-like_sf"/>
</dbReference>
<evidence type="ECO:0000256" key="1">
    <source>
        <dbReference type="ARBA" id="ARBA00008078"/>
    </source>
</evidence>
<feature type="active site" evidence="6">
    <location>
        <position position="262"/>
    </location>
</feature>
<comment type="caution">
    <text evidence="10">The sequence shown here is derived from an EMBL/GenBank/DDBJ whole genome shotgun (WGS) entry which is preliminary data.</text>
</comment>
<dbReference type="GO" id="GO:0000379">
    <property type="term" value="P:tRNA-type intron splice site recognition and cleavage"/>
    <property type="evidence" value="ECO:0007669"/>
    <property type="project" value="UniProtKB-UniRule"/>
</dbReference>
<feature type="domain" description="tRNA intron endonuclease catalytic" evidence="8">
    <location>
        <begin position="235"/>
        <end position="313"/>
    </location>
</feature>
<dbReference type="PANTHER" id="PTHR13070:SF0">
    <property type="entry name" value="TRNA-SPLICING ENDONUCLEASE SUBUNIT SEN34"/>
    <property type="match status" value="1"/>
</dbReference>
<dbReference type="InterPro" id="IPR016690">
    <property type="entry name" value="TSEN34"/>
</dbReference>
<evidence type="ECO:0000256" key="6">
    <source>
        <dbReference type="PIRSR" id="PIRSR017250-50"/>
    </source>
</evidence>
<evidence type="ECO:0000259" key="9">
    <source>
        <dbReference type="Pfam" id="PF26577"/>
    </source>
</evidence>
<reference evidence="10" key="1">
    <citation type="submission" date="2023-01" db="EMBL/GenBank/DDBJ databases">
        <title>Exophiala dermititidis isolated from Cystic Fibrosis Patient.</title>
        <authorList>
            <person name="Kurbessoian T."/>
            <person name="Crocker A."/>
            <person name="Murante D."/>
            <person name="Hogan D.A."/>
            <person name="Stajich J.E."/>
        </authorList>
    </citation>
    <scope>NUCLEOTIDE SEQUENCE</scope>
    <source>
        <strain evidence="10">Ex8</strain>
    </source>
</reference>
<keyword evidence="3 5" id="KW-0456">Lyase</keyword>
<protein>
    <recommendedName>
        <fullName evidence="5">tRNA-splicing endonuclease subunit Sen34</fullName>
        <ecNumber evidence="5">4.6.1.16</ecNumber>
    </recommendedName>
</protein>
<evidence type="ECO:0000259" key="8">
    <source>
        <dbReference type="Pfam" id="PF01974"/>
    </source>
</evidence>
<dbReference type="SUPFAM" id="SSF53032">
    <property type="entry name" value="tRNA-intron endonuclease catalytic domain-like"/>
    <property type="match status" value="1"/>
</dbReference>
<dbReference type="PIRSF" id="PIRSF017250">
    <property type="entry name" value="tRNA_splic_SEN34"/>
    <property type="match status" value="1"/>
</dbReference>
<comment type="function">
    <text evidence="4">Constitutes one of the two catalytic subunit of the tRNA-splicing endonuclease complex, a complex responsible for identification and cleavage of the splice sites in pre-tRNA. It cleaves pre-tRNA at the 5'- and 3'-splice sites to release the intron. The products are an intron and two tRNA half-molecules bearing 2',3'-cyclic phosphate and 5'-OH termini. There are no conserved sequences at the splice sites, but the intron is invariably located at the same site in the gene, placing the splice sites an invariant distance from the constant structural features of the tRNA body. It probably carries the active site for 3'-splice site cleavage.</text>
</comment>
<dbReference type="GO" id="GO:0000214">
    <property type="term" value="C:tRNA-intron endonuclease complex"/>
    <property type="evidence" value="ECO:0007669"/>
    <property type="project" value="UniProtKB-UniRule"/>
</dbReference>
<dbReference type="PANTHER" id="PTHR13070">
    <property type="entry name" value="TRNA-SPLICING ENDONUCLEASE SUBUNIT SEN34-RELATED"/>
    <property type="match status" value="1"/>
</dbReference>
<proteinExistence type="inferred from homology"/>
<evidence type="ECO:0000256" key="7">
    <source>
        <dbReference type="SAM" id="MobiDB-lite"/>
    </source>
</evidence>
<evidence type="ECO:0000256" key="3">
    <source>
        <dbReference type="ARBA" id="ARBA00023239"/>
    </source>
</evidence>
<keyword evidence="10" id="KW-0378">Hydrolase</keyword>
<accession>A0AAN6EK27</accession>
<feature type="active site" evidence="6">
    <location>
        <position position="270"/>
    </location>
</feature>
<dbReference type="Pfam" id="PF26577">
    <property type="entry name" value="TSEN34_N"/>
    <property type="match status" value="1"/>
</dbReference>
<dbReference type="InterPro" id="IPR059049">
    <property type="entry name" value="TSEN34_N"/>
</dbReference>
<dbReference type="GO" id="GO:0003676">
    <property type="term" value="F:nucleic acid binding"/>
    <property type="evidence" value="ECO:0007669"/>
    <property type="project" value="InterPro"/>
</dbReference>
<dbReference type="EC" id="4.6.1.16" evidence="5"/>
<dbReference type="NCBIfam" id="TIGR00324">
    <property type="entry name" value="endA"/>
    <property type="match status" value="1"/>
</dbReference>
<evidence type="ECO:0000313" key="10">
    <source>
        <dbReference type="EMBL" id="KAJ8986600.1"/>
    </source>
</evidence>
<feature type="compositionally biased region" description="Polar residues" evidence="7">
    <location>
        <begin position="146"/>
        <end position="163"/>
    </location>
</feature>
<dbReference type="FunFam" id="3.40.1350.10:FF:000008">
    <property type="entry name" value="tRNA-splicing endonuclease subunit Sen34"/>
    <property type="match status" value="1"/>
</dbReference>
<feature type="region of interest" description="Disordered" evidence="7">
    <location>
        <begin position="122"/>
        <end position="189"/>
    </location>
</feature>
<dbReference type="InterPro" id="IPR011856">
    <property type="entry name" value="tRNA_endonuc-like_dom_sf"/>
</dbReference>